<evidence type="ECO:0008006" key="4">
    <source>
        <dbReference type="Google" id="ProtNLM"/>
    </source>
</evidence>
<proteinExistence type="predicted"/>
<organism evidence="2 3">
    <name type="scientific">Olleya aquimaris</name>
    <dbReference type="NCBI Taxonomy" id="639310"/>
    <lineage>
        <taxon>Bacteria</taxon>
        <taxon>Pseudomonadati</taxon>
        <taxon>Bacteroidota</taxon>
        <taxon>Flavobacteriia</taxon>
        <taxon>Flavobacteriales</taxon>
        <taxon>Flavobacteriaceae</taxon>
    </lineage>
</organism>
<dbReference type="InterPro" id="IPR027268">
    <property type="entry name" value="Peptidase_M4/M1_CTD_sf"/>
</dbReference>
<name>A0A327R4W6_9FLAO</name>
<keyword evidence="1" id="KW-0732">Signal</keyword>
<keyword evidence="3" id="KW-1185">Reference proteome</keyword>
<dbReference type="SUPFAM" id="SSF55486">
    <property type="entry name" value="Metalloproteases ('zincins'), catalytic domain"/>
    <property type="match status" value="1"/>
</dbReference>
<gene>
    <name evidence="2" type="ORF">LY08_02565</name>
</gene>
<accession>A0A327R4W6</accession>
<evidence type="ECO:0000256" key="1">
    <source>
        <dbReference type="SAM" id="SignalP"/>
    </source>
</evidence>
<dbReference type="RefSeq" id="WP_111660827.1">
    <property type="nucleotide sequence ID" value="NZ_QLLO01000011.1"/>
</dbReference>
<feature type="chain" id="PRO_5016307990" description="Metalloprotease" evidence="1">
    <location>
        <begin position="21"/>
        <end position="943"/>
    </location>
</feature>
<dbReference type="Proteomes" id="UP000248703">
    <property type="component" value="Unassembled WGS sequence"/>
</dbReference>
<dbReference type="OrthoDB" id="9813075at2"/>
<feature type="signal peptide" evidence="1">
    <location>
        <begin position="1"/>
        <end position="20"/>
    </location>
</feature>
<protein>
    <recommendedName>
        <fullName evidence="4">Metalloprotease</fullName>
    </recommendedName>
</protein>
<sequence>MKLNYTILLCALLLSISALSQNSLDISAVFNTDKHSIDITQTIQYQNKTNKTLDTIYLHDWSHSYSSKTTPLAERFAEEFKTTFHFAKNEDRGFTAITSIKQSNKNTFFERLENHPDVIKVALNTPLAPNSFYNLTLTYIVQIPNNKFTRYGVTDDGEYNLRFWYITPAVFDGSWHYYSNKDLEDLFVEPTDIHLEVSYPNGFTPISELDLVSNNTIENKTTTKFSGKDRINTKFSLVKNNDYNTVETDFFSIQSNIDTEDLPPTEIAISTDRVAQFITNHLGDYPHKKILLTWIDYRKDPIYGLNLLPDFIRPFEDTFQYELKLLKTTLKAYLENTLLIHPREEQWLLDGIQIYYLIKYVDEFYPNQKILGKLADVWGVRAFHAADLNFNDQYPFLYMHMARTNIDQPLAMPKDSLLKFNKNISSKYKAAVGLNYLNDYVGDSIVNKTIEDYVKQTKLKRSTPEDFKYLVQSKTNKDLSWFFNDYVKTSKKIDFKIKKIKKTEDSILVTLKNLRETKMPISLFTLENDSITSKQWIDGFEGTKTVTIANKEVDQLALNYDYVVPEFNQRNNYKKLNGFFLTNKPLQFRLFKDIEDPNYNQVFFMPEFEYNFYDGLSPGLKLYNKTLLSKRFLYKLSPKFGFKSKQVVGSASLVYNARPENSDNYRTRYGLSGNYYNYAPNLTYSSFTPFIDINFRDHKDLRDNKRKFLSFRYININREVDPTGEFETEGEPKYSVFNAKFGIVDNNLKEFSSLFTDVQLAKNFGKVSATLEFRNLNERNKQFNLRVFSGLFLYNDTYQDSNFFSFALDRPTDYLFDYNYLGRSEQTGLLSQQIIIAEGGFKSKLTQPFANQWMTTVNTSATLWRYIMLYGDAGVIKNQNFKPEFVYDAGIRLNLVEDYFELYFPLYSNLGWEIGQPNYDEKIRFIVTLSPKTLLGLFTRRWY</sequence>
<evidence type="ECO:0000313" key="3">
    <source>
        <dbReference type="Proteomes" id="UP000248703"/>
    </source>
</evidence>
<evidence type="ECO:0000313" key="2">
    <source>
        <dbReference type="EMBL" id="RAJ11856.1"/>
    </source>
</evidence>
<dbReference type="AlphaFoldDB" id="A0A327R4W6"/>
<dbReference type="EMBL" id="QLLO01000011">
    <property type="protein sequence ID" value="RAJ11856.1"/>
    <property type="molecule type" value="Genomic_DNA"/>
</dbReference>
<reference evidence="2 3" key="1">
    <citation type="submission" date="2018-06" db="EMBL/GenBank/DDBJ databases">
        <title>Genomic Encyclopedia of Archaeal and Bacterial Type Strains, Phase II (KMG-II): from individual species to whole genera.</title>
        <authorList>
            <person name="Goeker M."/>
        </authorList>
    </citation>
    <scope>NUCLEOTIDE SEQUENCE [LARGE SCALE GENOMIC DNA]</scope>
    <source>
        <strain evidence="2 3">DSM 24464</strain>
    </source>
</reference>
<comment type="caution">
    <text evidence="2">The sequence shown here is derived from an EMBL/GenBank/DDBJ whole genome shotgun (WGS) entry which is preliminary data.</text>
</comment>
<dbReference type="Gene3D" id="1.10.390.10">
    <property type="entry name" value="Neutral Protease Domain 2"/>
    <property type="match status" value="1"/>
</dbReference>